<proteinExistence type="predicted"/>
<dbReference type="AlphaFoldDB" id="A0A8J4YFF6"/>
<keyword evidence="8" id="KW-0143">Chaperone</keyword>
<evidence type="ECO:0000256" key="6">
    <source>
        <dbReference type="ARBA" id="ARBA00022837"/>
    </source>
</evidence>
<dbReference type="SUPFAM" id="SSF47473">
    <property type="entry name" value="EF-hand"/>
    <property type="match status" value="2"/>
</dbReference>
<dbReference type="CDD" id="cd16226">
    <property type="entry name" value="EFh_CREC_Calumenin_like"/>
    <property type="match status" value="1"/>
</dbReference>
<protein>
    <recommendedName>
        <fullName evidence="11">Reticulocalbin-3</fullName>
    </recommendedName>
</protein>
<keyword evidence="2" id="KW-0479">Metal-binding</keyword>
<feature type="domain" description="EF-hand" evidence="13">
    <location>
        <begin position="60"/>
        <end position="95"/>
    </location>
</feature>
<comment type="function">
    <text evidence="9">Probable molecular chaperone assisting protein biosynthesis and transport in the endoplasmic reticulum. Required for the proper biosynthesis and transport of pulmonary surfactant-associated protein A/SP-A, pulmonary surfactant-associated protein D/SP-D and the lipid transporter ABCA3. By regulating both the proper expression and the degradation through the endoplasmic reticulum-associated protein degradation pathway of these proteins plays a crucial role in pulmonary surfactant homeostasis. Has an anti-fibrotic activity by negatively regulating the secretion of type I and type III collagens. This calcium-binding protein also transiently associates with immature PCSK6 and regulates its secretion.</text>
</comment>
<evidence type="ECO:0000313" key="15">
    <source>
        <dbReference type="Proteomes" id="UP000770661"/>
    </source>
</evidence>
<evidence type="ECO:0000256" key="12">
    <source>
        <dbReference type="SAM" id="MobiDB-lite"/>
    </source>
</evidence>
<keyword evidence="5" id="KW-0256">Endoplasmic reticulum</keyword>
<dbReference type="GO" id="GO:0005788">
    <property type="term" value="C:endoplasmic reticulum lumen"/>
    <property type="evidence" value="ECO:0007669"/>
    <property type="project" value="UniProtKB-SubCell"/>
</dbReference>
<reference evidence="14" key="1">
    <citation type="submission" date="2020-07" db="EMBL/GenBank/DDBJ databases">
        <title>The High-quality genome of the commercially important snow crab, Chionoecetes opilio.</title>
        <authorList>
            <person name="Jeong J.-H."/>
            <person name="Ryu S."/>
        </authorList>
    </citation>
    <scope>NUCLEOTIDE SEQUENCE</scope>
    <source>
        <strain evidence="14">MADBK_172401_WGS</strain>
        <tissue evidence="14">Digestive gland</tissue>
    </source>
</reference>
<dbReference type="Pfam" id="PF13499">
    <property type="entry name" value="EF-hand_7"/>
    <property type="match status" value="1"/>
</dbReference>
<dbReference type="InterPro" id="IPR002048">
    <property type="entry name" value="EF_hand_dom"/>
</dbReference>
<dbReference type="InterPro" id="IPR018247">
    <property type="entry name" value="EF_Hand_1_Ca_BS"/>
</dbReference>
<evidence type="ECO:0000256" key="3">
    <source>
        <dbReference type="ARBA" id="ARBA00022729"/>
    </source>
</evidence>
<accession>A0A8J4YFF6</accession>
<dbReference type="GO" id="GO:0005509">
    <property type="term" value="F:calcium ion binding"/>
    <property type="evidence" value="ECO:0007669"/>
    <property type="project" value="InterPro"/>
</dbReference>
<comment type="subunit">
    <text evidence="10">Interacts with PCSK6 (immature form including the propeptide); probably involved in the maturation and the secretion of PCSK6.</text>
</comment>
<dbReference type="Gene3D" id="1.10.238.10">
    <property type="entry name" value="EF-hand"/>
    <property type="match status" value="2"/>
</dbReference>
<dbReference type="FunFam" id="1.10.238.10:FF:000104">
    <property type="entry name" value="calumenin isoform X1"/>
    <property type="match status" value="1"/>
</dbReference>
<keyword evidence="4" id="KW-0677">Repeat</keyword>
<comment type="subcellular location">
    <subcellularLocation>
        <location evidence="1">Endoplasmic reticulum lumen</location>
    </subcellularLocation>
</comment>
<evidence type="ECO:0000259" key="13">
    <source>
        <dbReference type="PROSITE" id="PS50222"/>
    </source>
</evidence>
<evidence type="ECO:0000256" key="11">
    <source>
        <dbReference type="ARBA" id="ARBA00072696"/>
    </source>
</evidence>
<name>A0A8J4YFF6_CHIOP</name>
<dbReference type="PANTHER" id="PTHR10827:SF52">
    <property type="entry name" value="IP16409P"/>
    <property type="match status" value="1"/>
</dbReference>
<dbReference type="EMBL" id="JACEEZ010010327">
    <property type="protein sequence ID" value="KAG0721899.1"/>
    <property type="molecule type" value="Genomic_DNA"/>
</dbReference>
<feature type="region of interest" description="Disordered" evidence="12">
    <location>
        <begin position="103"/>
        <end position="128"/>
    </location>
</feature>
<evidence type="ECO:0000256" key="9">
    <source>
        <dbReference type="ARBA" id="ARBA00056975"/>
    </source>
</evidence>
<keyword evidence="3" id="KW-0732">Signal</keyword>
<feature type="domain" description="EF-hand" evidence="13">
    <location>
        <begin position="201"/>
        <end position="236"/>
    </location>
</feature>
<organism evidence="14 15">
    <name type="scientific">Chionoecetes opilio</name>
    <name type="common">Atlantic snow crab</name>
    <name type="synonym">Cancer opilio</name>
    <dbReference type="NCBI Taxonomy" id="41210"/>
    <lineage>
        <taxon>Eukaryota</taxon>
        <taxon>Metazoa</taxon>
        <taxon>Ecdysozoa</taxon>
        <taxon>Arthropoda</taxon>
        <taxon>Crustacea</taxon>
        <taxon>Multicrustacea</taxon>
        <taxon>Malacostraca</taxon>
        <taxon>Eumalacostraca</taxon>
        <taxon>Eucarida</taxon>
        <taxon>Decapoda</taxon>
        <taxon>Pleocyemata</taxon>
        <taxon>Brachyura</taxon>
        <taxon>Eubrachyura</taxon>
        <taxon>Majoidea</taxon>
        <taxon>Majidae</taxon>
        <taxon>Chionoecetes</taxon>
    </lineage>
</organism>
<evidence type="ECO:0000256" key="10">
    <source>
        <dbReference type="ARBA" id="ARBA00063143"/>
    </source>
</evidence>
<evidence type="ECO:0000256" key="5">
    <source>
        <dbReference type="ARBA" id="ARBA00022824"/>
    </source>
</evidence>
<comment type="caution">
    <text evidence="14">The sequence shown here is derived from an EMBL/GenBank/DDBJ whole genome shotgun (WGS) entry which is preliminary data.</text>
</comment>
<evidence type="ECO:0000256" key="4">
    <source>
        <dbReference type="ARBA" id="ARBA00022737"/>
    </source>
</evidence>
<dbReference type="GO" id="GO:0015031">
    <property type="term" value="P:protein transport"/>
    <property type="evidence" value="ECO:0007669"/>
    <property type="project" value="UniProtKB-ARBA"/>
</dbReference>
<evidence type="ECO:0000256" key="8">
    <source>
        <dbReference type="ARBA" id="ARBA00023186"/>
    </source>
</evidence>
<feature type="domain" description="EF-hand" evidence="13">
    <location>
        <begin position="164"/>
        <end position="199"/>
    </location>
</feature>
<feature type="domain" description="EF-hand" evidence="13">
    <location>
        <begin position="258"/>
        <end position="280"/>
    </location>
</feature>
<dbReference type="InterPro" id="IPR011992">
    <property type="entry name" value="EF-hand-dom_pair"/>
</dbReference>
<evidence type="ECO:0000256" key="1">
    <source>
        <dbReference type="ARBA" id="ARBA00004319"/>
    </source>
</evidence>
<sequence length="331" mass="38266">MEHMECLRHHEAIVELGVSCAEKLSDEDHFIEDEHNPEYDHEAFLGEDEARTFDQLTPEESRDRLSKIVDKIDSDKNGQVTEAELQKWIEYTQKRYINDDVRRPVEHQQPREQRGAALGRLQDPSTWTHKLDMTPTCTPLILPASDLDPSEAESEEDDGMTYREMVKRDKRRWEKADSDGDSTLTLEEFTDFLHPEEATHMTPIVVLETMEDIDKDKDGKISLAEYIGDMYRGGNDGDESEEPAWVGSERQQFTEFRDKNKDGFMDEEEVRSWIIPSDYNHAEAEAKHLIYEADGDADEVLTKEEILGKYDVFVGSQATDFGEALVRHDEF</sequence>
<keyword evidence="7" id="KW-0325">Glycoprotein</keyword>
<keyword evidence="6" id="KW-0106">Calcium</keyword>
<gene>
    <name evidence="14" type="primary">calua</name>
    <name evidence="14" type="ORF">GWK47_045521</name>
</gene>
<dbReference type="PANTHER" id="PTHR10827">
    <property type="entry name" value="RETICULOCALBIN"/>
    <property type="match status" value="1"/>
</dbReference>
<keyword evidence="15" id="KW-1185">Reference proteome</keyword>
<evidence type="ECO:0000313" key="14">
    <source>
        <dbReference type="EMBL" id="KAG0721899.1"/>
    </source>
</evidence>
<evidence type="ECO:0000256" key="2">
    <source>
        <dbReference type="ARBA" id="ARBA00022723"/>
    </source>
</evidence>
<dbReference type="Proteomes" id="UP000770661">
    <property type="component" value="Unassembled WGS sequence"/>
</dbReference>
<dbReference type="PROSITE" id="PS00018">
    <property type="entry name" value="EF_HAND_1"/>
    <property type="match status" value="3"/>
</dbReference>
<dbReference type="FunFam" id="1.10.238.10:FF:000090">
    <property type="entry name" value="calumenin isoform X2"/>
    <property type="match status" value="1"/>
</dbReference>
<dbReference type="OrthoDB" id="293868at2759"/>
<dbReference type="SMART" id="SM00054">
    <property type="entry name" value="EFh"/>
    <property type="match status" value="3"/>
</dbReference>
<evidence type="ECO:0000256" key="7">
    <source>
        <dbReference type="ARBA" id="ARBA00023180"/>
    </source>
</evidence>
<dbReference type="PROSITE" id="PS50222">
    <property type="entry name" value="EF_HAND_2"/>
    <property type="match status" value="4"/>
</dbReference>
<feature type="compositionally biased region" description="Basic and acidic residues" evidence="12">
    <location>
        <begin position="103"/>
        <end position="114"/>
    </location>
</feature>